<feature type="disulfide bond" evidence="6">
    <location>
        <begin position="253"/>
        <end position="292"/>
    </location>
</feature>
<evidence type="ECO:0000256" key="5">
    <source>
        <dbReference type="PIRSR" id="PIRSR602157-1"/>
    </source>
</evidence>
<dbReference type="SUPFAM" id="SSF57424">
    <property type="entry name" value="LDL receptor-like module"/>
    <property type="match status" value="2"/>
</dbReference>
<dbReference type="SMART" id="SM00192">
    <property type="entry name" value="LDLa"/>
    <property type="match status" value="2"/>
</dbReference>
<feature type="binding site" evidence="5">
    <location>
        <position position="325"/>
    </location>
    <ligand>
        <name>cyanocob(III)alamin</name>
        <dbReference type="ChEBI" id="CHEBI:17439"/>
    </ligand>
</feature>
<feature type="disulfide bond" evidence="7">
    <location>
        <begin position="35"/>
        <end position="47"/>
    </location>
</feature>
<feature type="signal peptide" evidence="8">
    <location>
        <begin position="1"/>
        <end position="22"/>
    </location>
</feature>
<feature type="chain" id="PRO_5001830435" description="Low-density lipoprotein receptor-related protein 2" evidence="8">
    <location>
        <begin position="23"/>
        <end position="523"/>
    </location>
</feature>
<dbReference type="PROSITE" id="PS50068">
    <property type="entry name" value="LDLRA_2"/>
    <property type="match status" value="2"/>
</dbReference>
<evidence type="ECO:0000256" key="7">
    <source>
        <dbReference type="PROSITE-ProRule" id="PRU00124"/>
    </source>
</evidence>
<keyword evidence="4 6" id="KW-1015">Disulfide bond</keyword>
<proteinExistence type="predicted"/>
<dbReference type="InterPro" id="IPR002172">
    <property type="entry name" value="LDrepeatLR_classA_rpt"/>
</dbReference>
<dbReference type="Pfam" id="PF01122">
    <property type="entry name" value="Cobalamin_bind"/>
    <property type="match status" value="1"/>
</dbReference>
<evidence type="ECO:0000313" key="9">
    <source>
        <dbReference type="EMBL" id="KFM75758.1"/>
    </source>
</evidence>
<keyword evidence="10" id="KW-1185">Reference proteome</keyword>
<comment type="subcellular location">
    <subcellularLocation>
        <location evidence="1">Secreted</location>
    </subcellularLocation>
</comment>
<sequence length="523" mass="60783">MFQRHLLQLFALVLIFFNCVYAGNFRRKAFFNGPCLREEFQCDNNQCVKRTSFCNGIRDCSDGSDERYCSVRPRDGICSQNFFYCERHNSYSKCIPAVWVCDGTVDCPRREDENNCTNRYGGKIQGINISKQRALNYLLAESKINSSIGKWGPELNRIAVALYLADKREQDSLSRVLQQQSTIPYELSLQFLSRLALKQIEDVSNTELAAFINAFLVSCINPRNFYVVDLVRELRKRVDSQNSTNPFAIIALCNAGEHISSRDVEKLTEMFWSKQRQFWTDTQALIVMALSCAALQPNSNFDMGEMKEMTLELKQRQFRNGTVENVKTTALVLQALFASETEDDEENFDEEKAMNQLLASQESDGSFGNVVNTYYVLPLLNYRSLVNISNKHCQNLEMDEKRGLWNLVNQPGPKWHIQYSIWIGENRDLERNLKLRVPTNISLYTIMETAAEVDYKFRFQCNVRKGKPYIFSLYGLQDDPENEKYWFPFFVKNENDEIKYLPITKSPADVIPQNHDHFIMWYK</sequence>
<name>A0A087UEG9_STEMI</name>
<evidence type="ECO:0000256" key="2">
    <source>
        <dbReference type="ARBA" id="ARBA00022525"/>
    </source>
</evidence>
<evidence type="ECO:0000256" key="6">
    <source>
        <dbReference type="PIRSR" id="PIRSR602157-2"/>
    </source>
</evidence>
<keyword evidence="3 8" id="KW-0732">Signal</keyword>
<dbReference type="Pfam" id="PF00057">
    <property type="entry name" value="Ldl_recept_a"/>
    <property type="match status" value="2"/>
</dbReference>
<dbReference type="PANTHER" id="PTHR10559:SF18">
    <property type="entry name" value="TRANSCOBALAMIN II"/>
    <property type="match status" value="1"/>
</dbReference>
<evidence type="ECO:0000256" key="8">
    <source>
        <dbReference type="SAM" id="SignalP"/>
    </source>
</evidence>
<dbReference type="InterPro" id="IPR008930">
    <property type="entry name" value="Terpenoid_cyclase/PrenylTrfase"/>
</dbReference>
<feature type="disulfide bond" evidence="7">
    <location>
        <begin position="54"/>
        <end position="69"/>
    </location>
</feature>
<dbReference type="Gene3D" id="2.170.130.30">
    <property type="match status" value="1"/>
</dbReference>
<dbReference type="PANTHER" id="PTHR10559">
    <property type="entry name" value="TRANSCOBALAMIN-1/GASTRIC INTRINSIC FACTOR"/>
    <property type="match status" value="1"/>
</dbReference>
<evidence type="ECO:0000256" key="4">
    <source>
        <dbReference type="ARBA" id="ARBA00023157"/>
    </source>
</evidence>
<accession>A0A087UEG9</accession>
<gene>
    <name evidence="9" type="ORF">X975_02095</name>
</gene>
<dbReference type="EMBL" id="KK119465">
    <property type="protein sequence ID" value="KFM75758.1"/>
    <property type="molecule type" value="Genomic_DNA"/>
</dbReference>
<dbReference type="PROSITE" id="PS01209">
    <property type="entry name" value="LDLRA_1"/>
    <property type="match status" value="2"/>
</dbReference>
<feature type="disulfide bond" evidence="7">
    <location>
        <begin position="42"/>
        <end position="60"/>
    </location>
</feature>
<dbReference type="Gene3D" id="4.10.400.10">
    <property type="entry name" value="Low-density Lipoprotein Receptor"/>
    <property type="match status" value="2"/>
</dbReference>
<evidence type="ECO:0000313" key="10">
    <source>
        <dbReference type="Proteomes" id="UP000054359"/>
    </source>
</evidence>
<dbReference type="GO" id="GO:0031419">
    <property type="term" value="F:cobalamin binding"/>
    <property type="evidence" value="ECO:0007669"/>
    <property type="project" value="InterPro"/>
</dbReference>
<dbReference type="GO" id="GO:0005615">
    <property type="term" value="C:extracellular space"/>
    <property type="evidence" value="ECO:0007669"/>
    <property type="project" value="TreeGrafter"/>
</dbReference>
<feature type="non-terminal residue" evidence="9">
    <location>
        <position position="523"/>
    </location>
</feature>
<dbReference type="AlphaFoldDB" id="A0A087UEG9"/>
<dbReference type="CDD" id="cd00112">
    <property type="entry name" value="LDLa"/>
    <property type="match status" value="2"/>
</dbReference>
<keyword evidence="5" id="KW-0170">Cobalt</keyword>
<dbReference type="GO" id="GO:0015889">
    <property type="term" value="P:cobalamin transport"/>
    <property type="evidence" value="ECO:0007669"/>
    <property type="project" value="InterPro"/>
</dbReference>
<reference evidence="9 10" key="1">
    <citation type="submission" date="2013-11" db="EMBL/GenBank/DDBJ databases">
        <title>Genome sequencing of Stegodyphus mimosarum.</title>
        <authorList>
            <person name="Bechsgaard J."/>
        </authorList>
    </citation>
    <scope>NUCLEOTIDE SEQUENCE [LARGE SCALE GENOMIC DNA]</scope>
</reference>
<protein>
    <recommendedName>
        <fullName evidence="11">Low-density lipoprotein receptor-related protein 2</fullName>
    </recommendedName>
</protein>
<feature type="binding site" evidence="5">
    <location>
        <position position="281"/>
    </location>
    <ligand>
        <name>cyanocob(III)alamin</name>
        <dbReference type="ChEBI" id="CHEBI:17439"/>
    </ligand>
</feature>
<feature type="binding site" evidence="5">
    <location>
        <begin position="469"/>
        <end position="470"/>
    </location>
    <ligand>
        <name>cyanocob(III)alamin</name>
        <dbReference type="ChEBI" id="CHEBI:17439"/>
    </ligand>
</feature>
<feature type="disulfide bond" evidence="7">
    <location>
        <begin position="101"/>
        <end position="116"/>
    </location>
</feature>
<evidence type="ECO:0000256" key="3">
    <source>
        <dbReference type="ARBA" id="ARBA00022729"/>
    </source>
</evidence>
<comment type="caution">
    <text evidence="7">Lacks conserved residue(s) required for the propagation of feature annotation.</text>
</comment>
<dbReference type="Gene3D" id="1.50.10.20">
    <property type="match status" value="1"/>
</dbReference>
<organism evidence="9 10">
    <name type="scientific">Stegodyphus mimosarum</name>
    <name type="common">African social velvet spider</name>
    <dbReference type="NCBI Taxonomy" id="407821"/>
    <lineage>
        <taxon>Eukaryota</taxon>
        <taxon>Metazoa</taxon>
        <taxon>Ecdysozoa</taxon>
        <taxon>Arthropoda</taxon>
        <taxon>Chelicerata</taxon>
        <taxon>Arachnida</taxon>
        <taxon>Araneae</taxon>
        <taxon>Araneomorphae</taxon>
        <taxon>Entelegynae</taxon>
        <taxon>Eresoidea</taxon>
        <taxon>Eresidae</taxon>
        <taxon>Stegodyphus</taxon>
    </lineage>
</organism>
<evidence type="ECO:0000256" key="1">
    <source>
        <dbReference type="ARBA" id="ARBA00004613"/>
    </source>
</evidence>
<dbReference type="OrthoDB" id="6418577at2759"/>
<keyword evidence="2" id="KW-0964">Secreted</keyword>
<dbReference type="InterPro" id="IPR023415">
    <property type="entry name" value="LDLR_class-A_CS"/>
</dbReference>
<dbReference type="InterPro" id="IPR002157">
    <property type="entry name" value="Cbl-bd_prot"/>
</dbReference>
<dbReference type="OMA" id="KWHIHIS"/>
<dbReference type="Proteomes" id="UP000054359">
    <property type="component" value="Unassembled WGS sequence"/>
</dbReference>
<evidence type="ECO:0008006" key="11">
    <source>
        <dbReference type="Google" id="ProtNLM"/>
    </source>
</evidence>
<dbReference type="InterPro" id="IPR036055">
    <property type="entry name" value="LDL_receptor-like_sf"/>
</dbReference>
<dbReference type="PRINTS" id="PR00261">
    <property type="entry name" value="LDLRECEPTOR"/>
</dbReference>
<dbReference type="STRING" id="407821.A0A087UEG9"/>
<dbReference type="InterPro" id="IPR051588">
    <property type="entry name" value="Cobalamin_Transport"/>
</dbReference>
<dbReference type="SUPFAM" id="SSF48239">
    <property type="entry name" value="Terpenoid cyclases/Protein prenyltransferases"/>
    <property type="match status" value="1"/>
</dbReference>